<gene>
    <name evidence="1" type="ORF">J2S42_005479</name>
</gene>
<dbReference type="EMBL" id="JAUSUZ010000001">
    <property type="protein sequence ID" value="MDQ0368810.1"/>
    <property type="molecule type" value="Genomic_DNA"/>
</dbReference>
<reference evidence="1 2" key="1">
    <citation type="submission" date="2023-07" db="EMBL/GenBank/DDBJ databases">
        <title>Sequencing the genomes of 1000 actinobacteria strains.</title>
        <authorList>
            <person name="Klenk H.-P."/>
        </authorList>
    </citation>
    <scope>NUCLEOTIDE SEQUENCE [LARGE SCALE GENOMIC DNA]</scope>
    <source>
        <strain evidence="1 2">DSM 44709</strain>
    </source>
</reference>
<name>A0AAE3W3R8_9ACTN</name>
<evidence type="ECO:0000313" key="2">
    <source>
        <dbReference type="Proteomes" id="UP001240236"/>
    </source>
</evidence>
<dbReference type="Proteomes" id="UP001240236">
    <property type="component" value="Unassembled WGS sequence"/>
</dbReference>
<sequence length="99" mass="11360">MSRWFVIVEEQSGNGEGRQWRVTNVAPAAETEEKAQELALRTAREYQPEHPWAPRRRQVYRLATPGSFLVAVEGRTATFHFRVSLGEQIYDGPETGIMR</sequence>
<accession>A0AAE3W3R8</accession>
<dbReference type="AlphaFoldDB" id="A0AAE3W3R8"/>
<evidence type="ECO:0000313" key="1">
    <source>
        <dbReference type="EMBL" id="MDQ0368810.1"/>
    </source>
</evidence>
<comment type="caution">
    <text evidence="1">The sequence shown here is derived from an EMBL/GenBank/DDBJ whole genome shotgun (WGS) entry which is preliminary data.</text>
</comment>
<proteinExistence type="predicted"/>
<dbReference type="RefSeq" id="WP_307243585.1">
    <property type="nucleotide sequence ID" value="NZ_JAUSUZ010000001.1"/>
</dbReference>
<protein>
    <submittedName>
        <fullName evidence="1">Uncharacterized protein</fullName>
    </submittedName>
</protein>
<organism evidence="1 2">
    <name type="scientific">Catenuloplanes indicus</name>
    <dbReference type="NCBI Taxonomy" id="137267"/>
    <lineage>
        <taxon>Bacteria</taxon>
        <taxon>Bacillati</taxon>
        <taxon>Actinomycetota</taxon>
        <taxon>Actinomycetes</taxon>
        <taxon>Micromonosporales</taxon>
        <taxon>Micromonosporaceae</taxon>
        <taxon>Catenuloplanes</taxon>
    </lineage>
</organism>
<keyword evidence="2" id="KW-1185">Reference proteome</keyword>